<sequence length="334" mass="35881">MAQHAVWTKVASHERLQRSSVSVCAIGSAAYVFGGELKPRQPRDNDVHMINLADGHSDRRVQTFSASKDSPPPRVGAAVATLANKMYMFSGRGGEAMAPMDEKGGLWMFDPSKEAWSFLSPSSMAFPEARSYHCMASDGKDTIYLHAGCPEKGRLSDLWAFDASEGKWTQLASAPGPPRGGASIEFVDGRLYRMNGFDGKTEQGGCLDVFDTISNSWSSTSYSADGTSGPGARSVSALKAVRKNGSTVLVTMFGESDPSSLGHQGAGKMLSDVWSYSLKEQEWAEVKSAQDVPQARGWFDAGVVEVDGTEGIVIVGGLGESNERLDDAWFLTLE</sequence>
<gene>
    <name evidence="3" type="ORF">BAUCODRAFT_245471</name>
</gene>
<evidence type="ECO:0000256" key="1">
    <source>
        <dbReference type="ARBA" id="ARBA00022737"/>
    </source>
</evidence>
<reference evidence="3 4" key="1">
    <citation type="journal article" date="2012" name="PLoS Pathog.">
        <title>Diverse lifestyles and strategies of plant pathogenesis encoded in the genomes of eighteen Dothideomycetes fungi.</title>
        <authorList>
            <person name="Ohm R.A."/>
            <person name="Feau N."/>
            <person name="Henrissat B."/>
            <person name="Schoch C.L."/>
            <person name="Horwitz B.A."/>
            <person name="Barry K.W."/>
            <person name="Condon B.J."/>
            <person name="Copeland A.C."/>
            <person name="Dhillon B."/>
            <person name="Glaser F."/>
            <person name="Hesse C.N."/>
            <person name="Kosti I."/>
            <person name="LaButti K."/>
            <person name="Lindquist E.A."/>
            <person name="Lucas S."/>
            <person name="Salamov A.A."/>
            <person name="Bradshaw R.E."/>
            <person name="Ciuffetti L."/>
            <person name="Hamelin R.C."/>
            <person name="Kema G.H.J."/>
            <person name="Lawrence C."/>
            <person name="Scott J.A."/>
            <person name="Spatafora J.W."/>
            <person name="Turgeon B.G."/>
            <person name="de Wit P.J.G.M."/>
            <person name="Zhong S."/>
            <person name="Goodwin S.B."/>
            <person name="Grigoriev I.V."/>
        </authorList>
    </citation>
    <scope>NUCLEOTIDE SEQUENCE [LARGE SCALE GENOMIC DNA]</scope>
    <source>
        <strain evidence="3 4">UAMH 10762</strain>
    </source>
</reference>
<protein>
    <recommendedName>
        <fullName evidence="5">Kelch repeat protein</fullName>
    </recommendedName>
</protein>
<keyword evidence="1" id="KW-0677">Repeat</keyword>
<evidence type="ECO:0000313" key="3">
    <source>
        <dbReference type="EMBL" id="EMC93553.1"/>
    </source>
</evidence>
<dbReference type="HOGENOM" id="CLU_030461_1_1_1"/>
<dbReference type="GeneID" id="19110196"/>
<dbReference type="PANTHER" id="PTHR47435">
    <property type="entry name" value="KELCH REPEAT PROTEIN (AFU_ORTHOLOGUE AFUA_5G12780)"/>
    <property type="match status" value="1"/>
</dbReference>
<dbReference type="EMBL" id="KB445560">
    <property type="protein sequence ID" value="EMC93553.1"/>
    <property type="molecule type" value="Genomic_DNA"/>
</dbReference>
<dbReference type="KEGG" id="bcom:BAUCODRAFT_245471"/>
<keyword evidence="4" id="KW-1185">Reference proteome</keyword>
<dbReference type="OrthoDB" id="10250130at2759"/>
<dbReference type="STRING" id="717646.M2MQ23"/>
<dbReference type="Proteomes" id="UP000011761">
    <property type="component" value="Unassembled WGS sequence"/>
</dbReference>
<evidence type="ECO:0008006" key="5">
    <source>
        <dbReference type="Google" id="ProtNLM"/>
    </source>
</evidence>
<dbReference type="InterPro" id="IPR015915">
    <property type="entry name" value="Kelch-typ_b-propeller"/>
</dbReference>
<dbReference type="Gene3D" id="2.120.10.80">
    <property type="entry name" value="Kelch-type beta propeller"/>
    <property type="match status" value="2"/>
</dbReference>
<dbReference type="GO" id="GO:0019760">
    <property type="term" value="P:glucosinolate metabolic process"/>
    <property type="evidence" value="ECO:0007669"/>
    <property type="project" value="UniProtKB-ARBA"/>
</dbReference>
<accession>M2MQ23</accession>
<dbReference type="eggNOG" id="KOG0379">
    <property type="taxonomic scope" value="Eukaryota"/>
</dbReference>
<dbReference type="PANTHER" id="PTHR47435:SF4">
    <property type="entry name" value="KELCH REPEAT PROTEIN (AFU_ORTHOLOGUE AFUA_5G12780)"/>
    <property type="match status" value="1"/>
</dbReference>
<dbReference type="OMA" id="PRDNDVH"/>
<evidence type="ECO:0000313" key="4">
    <source>
        <dbReference type="Proteomes" id="UP000011761"/>
    </source>
</evidence>
<dbReference type="SUPFAM" id="SSF117281">
    <property type="entry name" value="Kelch motif"/>
    <property type="match status" value="2"/>
</dbReference>
<evidence type="ECO:0000256" key="2">
    <source>
        <dbReference type="ARBA" id="ARBA00023004"/>
    </source>
</evidence>
<proteinExistence type="predicted"/>
<organism evidence="3 4">
    <name type="scientific">Baudoinia panamericana (strain UAMH 10762)</name>
    <name type="common">Angels' share fungus</name>
    <name type="synonym">Baudoinia compniacensis (strain UAMH 10762)</name>
    <dbReference type="NCBI Taxonomy" id="717646"/>
    <lineage>
        <taxon>Eukaryota</taxon>
        <taxon>Fungi</taxon>
        <taxon>Dikarya</taxon>
        <taxon>Ascomycota</taxon>
        <taxon>Pezizomycotina</taxon>
        <taxon>Dothideomycetes</taxon>
        <taxon>Dothideomycetidae</taxon>
        <taxon>Mycosphaerellales</taxon>
        <taxon>Teratosphaeriaceae</taxon>
        <taxon>Baudoinia</taxon>
    </lineage>
</organism>
<keyword evidence="2" id="KW-0408">Iron</keyword>
<dbReference type="Pfam" id="PF24681">
    <property type="entry name" value="Kelch_KLHDC2_KLHL20_DRC7"/>
    <property type="match status" value="1"/>
</dbReference>
<dbReference type="AlphaFoldDB" id="M2MQ23"/>
<name>M2MQ23_BAUPA</name>
<dbReference type="RefSeq" id="XP_007679651.1">
    <property type="nucleotide sequence ID" value="XM_007681461.1"/>
</dbReference>